<dbReference type="RefSeq" id="WP_106213107.1">
    <property type="nucleotide sequence ID" value="NZ_PVTL01000006.1"/>
</dbReference>
<accession>A0A2T0VB98</accession>
<reference evidence="2 3" key="1">
    <citation type="submission" date="2018-03" db="EMBL/GenBank/DDBJ databases">
        <title>Genomic Encyclopedia of Type Strains, Phase III (KMG-III): the genomes of soil and plant-associated and newly described type strains.</title>
        <authorList>
            <person name="Whitman W."/>
        </authorList>
    </citation>
    <scope>NUCLEOTIDE SEQUENCE [LARGE SCALE GENOMIC DNA]</scope>
    <source>
        <strain evidence="2 3">CGMCC 1.12484</strain>
    </source>
</reference>
<name>A0A2T0VB98_9MICO</name>
<dbReference type="AlphaFoldDB" id="A0A2T0VB98"/>
<gene>
    <name evidence="2" type="ORF">B0I08_10686</name>
</gene>
<organism evidence="2 3">
    <name type="scientific">Glaciihabitans tibetensis</name>
    <dbReference type="NCBI Taxonomy" id="1266600"/>
    <lineage>
        <taxon>Bacteria</taxon>
        <taxon>Bacillati</taxon>
        <taxon>Actinomycetota</taxon>
        <taxon>Actinomycetes</taxon>
        <taxon>Micrococcales</taxon>
        <taxon>Microbacteriaceae</taxon>
        <taxon>Glaciihabitans</taxon>
    </lineage>
</organism>
<dbReference type="SUPFAM" id="SSF51182">
    <property type="entry name" value="RmlC-like cupins"/>
    <property type="match status" value="1"/>
</dbReference>
<feature type="region of interest" description="Disordered" evidence="1">
    <location>
        <begin position="96"/>
        <end position="131"/>
    </location>
</feature>
<dbReference type="Proteomes" id="UP000237983">
    <property type="component" value="Unassembled WGS sequence"/>
</dbReference>
<feature type="compositionally biased region" description="Gly residues" evidence="1">
    <location>
        <begin position="108"/>
        <end position="118"/>
    </location>
</feature>
<evidence type="ECO:0008006" key="4">
    <source>
        <dbReference type="Google" id="ProtNLM"/>
    </source>
</evidence>
<keyword evidence="3" id="KW-1185">Reference proteome</keyword>
<evidence type="ECO:0000313" key="3">
    <source>
        <dbReference type="Proteomes" id="UP000237983"/>
    </source>
</evidence>
<comment type="caution">
    <text evidence="2">The sequence shown here is derived from an EMBL/GenBank/DDBJ whole genome shotgun (WGS) entry which is preliminary data.</text>
</comment>
<evidence type="ECO:0000313" key="2">
    <source>
        <dbReference type="EMBL" id="PRY67479.1"/>
    </source>
</evidence>
<sequence length="131" mass="13876">MSLDPVVSNPDFYRVIFENERVRVLEYGDAPGDKSTPHGHPDSVMVTLSTFRRRLAAGGRELEVELPTGAAVWLPAQTHTGENIGATETRTIFVELKEPDPNPHSGPTGVGGTGGSSVTGGTNKTQPLGPN</sequence>
<dbReference type="InterPro" id="IPR011051">
    <property type="entry name" value="RmlC_Cupin_sf"/>
</dbReference>
<proteinExistence type="predicted"/>
<dbReference type="Gene3D" id="2.60.120.10">
    <property type="entry name" value="Jelly Rolls"/>
    <property type="match status" value="1"/>
</dbReference>
<evidence type="ECO:0000256" key="1">
    <source>
        <dbReference type="SAM" id="MobiDB-lite"/>
    </source>
</evidence>
<dbReference type="EMBL" id="PVTL01000006">
    <property type="protein sequence ID" value="PRY67479.1"/>
    <property type="molecule type" value="Genomic_DNA"/>
</dbReference>
<protein>
    <recommendedName>
        <fullName evidence="4">Cytoplasmic protein</fullName>
    </recommendedName>
</protein>
<dbReference type="InterPro" id="IPR014710">
    <property type="entry name" value="RmlC-like_jellyroll"/>
</dbReference>
<dbReference type="OrthoDB" id="7060081at2"/>